<gene>
    <name evidence="1" type="ORF">AVEN_983_1</name>
</gene>
<evidence type="ECO:0008006" key="3">
    <source>
        <dbReference type="Google" id="ProtNLM"/>
    </source>
</evidence>
<proteinExistence type="predicted"/>
<dbReference type="Proteomes" id="UP000499080">
    <property type="component" value="Unassembled WGS sequence"/>
</dbReference>
<dbReference type="EMBL" id="BGPR01000261">
    <property type="protein sequence ID" value="GBM08784.1"/>
    <property type="molecule type" value="Genomic_DNA"/>
</dbReference>
<evidence type="ECO:0000313" key="1">
    <source>
        <dbReference type="EMBL" id="GBM08784.1"/>
    </source>
</evidence>
<sequence>MDNASEWIKEVERISTLVNWTNELKLTNAISCLAGSAKNWQITQSYSYNDWSEWKVAITSRFKRLVTMQEFLKHQSDSKLKRNESLVDYIYAKDALLEKAPF</sequence>
<comment type="caution">
    <text evidence="1">The sequence shown here is derived from an EMBL/GenBank/DDBJ whole genome shotgun (WGS) entry which is preliminary data.</text>
</comment>
<evidence type="ECO:0000313" key="2">
    <source>
        <dbReference type="Proteomes" id="UP000499080"/>
    </source>
</evidence>
<accession>A0A4Y2CYH1</accession>
<protein>
    <recommendedName>
        <fullName evidence="3">Retrotransposon gag domain-containing protein</fullName>
    </recommendedName>
</protein>
<organism evidence="1 2">
    <name type="scientific">Araneus ventricosus</name>
    <name type="common">Orbweaver spider</name>
    <name type="synonym">Epeira ventricosa</name>
    <dbReference type="NCBI Taxonomy" id="182803"/>
    <lineage>
        <taxon>Eukaryota</taxon>
        <taxon>Metazoa</taxon>
        <taxon>Ecdysozoa</taxon>
        <taxon>Arthropoda</taxon>
        <taxon>Chelicerata</taxon>
        <taxon>Arachnida</taxon>
        <taxon>Araneae</taxon>
        <taxon>Araneomorphae</taxon>
        <taxon>Entelegynae</taxon>
        <taxon>Araneoidea</taxon>
        <taxon>Araneidae</taxon>
        <taxon>Araneus</taxon>
    </lineage>
</organism>
<name>A0A4Y2CYH1_ARAVE</name>
<dbReference type="AlphaFoldDB" id="A0A4Y2CYH1"/>
<dbReference type="OrthoDB" id="7288680at2759"/>
<keyword evidence="2" id="KW-1185">Reference proteome</keyword>
<reference evidence="1 2" key="1">
    <citation type="journal article" date="2019" name="Sci. Rep.">
        <title>Orb-weaving spider Araneus ventricosus genome elucidates the spidroin gene catalogue.</title>
        <authorList>
            <person name="Kono N."/>
            <person name="Nakamura H."/>
            <person name="Ohtoshi R."/>
            <person name="Moran D.A.P."/>
            <person name="Shinohara A."/>
            <person name="Yoshida Y."/>
            <person name="Fujiwara M."/>
            <person name="Mori M."/>
            <person name="Tomita M."/>
            <person name="Arakawa K."/>
        </authorList>
    </citation>
    <scope>NUCLEOTIDE SEQUENCE [LARGE SCALE GENOMIC DNA]</scope>
</reference>